<reference evidence="5 6" key="1">
    <citation type="submission" date="2018-08" db="EMBL/GenBank/DDBJ databases">
        <title>Recombination of ecologically and evolutionarily significant loci maintains genetic cohesion in the Pseudomonas syringae species complex.</title>
        <authorList>
            <person name="Dillon M."/>
            <person name="Thakur S."/>
            <person name="Almeida R.N.D."/>
            <person name="Weir B.S."/>
            <person name="Guttman D.S."/>
        </authorList>
    </citation>
    <scope>NUCLEOTIDE SEQUENCE [LARGE SCALE GENOMIC DNA]</scope>
    <source>
        <strain evidence="3 5">ICMP 15201</strain>
        <strain evidence="4 6">ICMP 15203</strain>
    </source>
</reference>
<dbReference type="EMBL" id="RBPJ01000052">
    <property type="protein sequence ID" value="RMO02341.1"/>
    <property type="molecule type" value="Genomic_DNA"/>
</dbReference>
<dbReference type="Pfam" id="PF16289">
    <property type="entry name" value="PIN_12"/>
    <property type="match status" value="1"/>
</dbReference>
<feature type="region of interest" description="Disordered" evidence="1">
    <location>
        <begin position="366"/>
        <end position="399"/>
    </location>
</feature>
<dbReference type="Proteomes" id="UP000269335">
    <property type="component" value="Unassembled WGS sequence"/>
</dbReference>
<protein>
    <recommendedName>
        <fullName evidence="2">DUF4935 domain-containing protein</fullName>
    </recommendedName>
</protein>
<comment type="caution">
    <text evidence="4">The sequence shown here is derived from an EMBL/GenBank/DDBJ whole genome shotgun (WGS) entry which is preliminary data.</text>
</comment>
<dbReference type="Proteomes" id="UP000270524">
    <property type="component" value="Unassembled WGS sequence"/>
</dbReference>
<feature type="compositionally biased region" description="Basic and acidic residues" evidence="1">
    <location>
        <begin position="372"/>
        <end position="399"/>
    </location>
</feature>
<evidence type="ECO:0000313" key="6">
    <source>
        <dbReference type="Proteomes" id="UP000270524"/>
    </source>
</evidence>
<evidence type="ECO:0000313" key="4">
    <source>
        <dbReference type="EMBL" id="RMO02341.1"/>
    </source>
</evidence>
<dbReference type="InterPro" id="IPR032557">
    <property type="entry name" value="DUF4935"/>
</dbReference>
<accession>A0A3M3Q4A6</accession>
<organism evidence="4 6">
    <name type="scientific">Pseudomonas cannabina</name>
    <dbReference type="NCBI Taxonomy" id="86840"/>
    <lineage>
        <taxon>Bacteria</taxon>
        <taxon>Pseudomonadati</taxon>
        <taxon>Pseudomonadota</taxon>
        <taxon>Gammaproteobacteria</taxon>
        <taxon>Pseudomonadales</taxon>
        <taxon>Pseudomonadaceae</taxon>
        <taxon>Pseudomonas</taxon>
    </lineage>
</organism>
<gene>
    <name evidence="4" type="ORF">ALQ51_02578</name>
    <name evidence="3" type="ORF">ALQ53_200194</name>
</gene>
<proteinExistence type="predicted"/>
<sequence>MHPDEPYLDFAALTLDSNILRGQRYNFDGGILKQLEQFSGSPVEIIQPDVIHFEGVTHLSYEISEALKGARSNLKALGRYVEVDGFTSSHLGPDVSPRELAEHKLNQFYKRINGRVIPSSEADVGTLMKMYFNSQPPFDTVKDKKHEFPDAVALLALENWAITNQKKMVLVSKDKGWRAFANNSPLLHVVEEVSDALSLFQPHTKVKELIALLQSEGLLEINSALFKSISDEIKERAVSQEPTIDAGSFFNFEYDDVQVEYVGHKFASHTADEKLRIAIVLIEEDRVVLSLNTLVTIKVTAQFAFTQYDSIDKDYVPLGGALEQRTASYEADVLLHFEGDWTDVPNHLLLGEIEIQGELEHVEFGDVGPDYSQEHEEQQRWEYEWDQEKDRRRTEDSKY</sequence>
<feature type="domain" description="DUF4935" evidence="2">
    <location>
        <begin position="14"/>
        <end position="177"/>
    </location>
</feature>
<evidence type="ECO:0000259" key="2">
    <source>
        <dbReference type="Pfam" id="PF16289"/>
    </source>
</evidence>
<dbReference type="GeneID" id="64463761"/>
<dbReference type="EMBL" id="RBPH01000185">
    <property type="protein sequence ID" value="RMN79036.1"/>
    <property type="molecule type" value="Genomic_DNA"/>
</dbReference>
<dbReference type="AlphaFoldDB" id="A0A3M3Q4A6"/>
<evidence type="ECO:0000256" key="1">
    <source>
        <dbReference type="SAM" id="MobiDB-lite"/>
    </source>
</evidence>
<name>A0A3M3Q4A6_PSECA</name>
<evidence type="ECO:0000313" key="3">
    <source>
        <dbReference type="EMBL" id="RMN79036.1"/>
    </source>
</evidence>
<dbReference type="RefSeq" id="WP_054079738.1">
    <property type="nucleotide sequence ID" value="NZ_CP178532.1"/>
</dbReference>
<evidence type="ECO:0000313" key="5">
    <source>
        <dbReference type="Proteomes" id="UP000269335"/>
    </source>
</evidence>